<gene>
    <name evidence="2" type="ORF">CRP01_10280</name>
</gene>
<organism evidence="2 3">
    <name type="scientific">Flavilitoribacter nigricans (strain ATCC 23147 / DSM 23189 / NBRC 102662 / NCIMB 1420 / SS-2)</name>
    <name type="common">Lewinella nigricans</name>
    <dbReference type="NCBI Taxonomy" id="1122177"/>
    <lineage>
        <taxon>Bacteria</taxon>
        <taxon>Pseudomonadati</taxon>
        <taxon>Bacteroidota</taxon>
        <taxon>Saprospiria</taxon>
        <taxon>Saprospirales</taxon>
        <taxon>Lewinellaceae</taxon>
        <taxon>Flavilitoribacter</taxon>
    </lineage>
</organism>
<dbReference type="CDD" id="cd12108">
    <property type="entry name" value="Hr-like"/>
    <property type="match status" value="1"/>
</dbReference>
<evidence type="ECO:0000259" key="1">
    <source>
        <dbReference type="Pfam" id="PF01814"/>
    </source>
</evidence>
<reference evidence="2 3" key="1">
    <citation type="submission" date="2017-10" db="EMBL/GenBank/DDBJ databases">
        <title>The draft genome sequence of Lewinella nigricans NBRC 102662.</title>
        <authorList>
            <person name="Wang K."/>
        </authorList>
    </citation>
    <scope>NUCLEOTIDE SEQUENCE [LARGE SCALE GENOMIC DNA]</scope>
    <source>
        <strain evidence="2 3">NBRC 102662</strain>
    </source>
</reference>
<dbReference type="Proteomes" id="UP000223913">
    <property type="component" value="Unassembled WGS sequence"/>
</dbReference>
<dbReference type="Gene3D" id="1.20.120.520">
    <property type="entry name" value="nmb1532 protein domain like"/>
    <property type="match status" value="1"/>
</dbReference>
<protein>
    <recommendedName>
        <fullName evidence="1">Hemerythrin-like domain-containing protein</fullName>
    </recommendedName>
</protein>
<dbReference type="PANTHER" id="PTHR39966:SF3">
    <property type="entry name" value="DUF438 DOMAIN-CONTAINING PROTEIN"/>
    <property type="match status" value="1"/>
</dbReference>
<feature type="domain" description="Hemerythrin-like" evidence="1">
    <location>
        <begin position="7"/>
        <end position="132"/>
    </location>
</feature>
<dbReference type="GO" id="GO:0005886">
    <property type="term" value="C:plasma membrane"/>
    <property type="evidence" value="ECO:0007669"/>
    <property type="project" value="TreeGrafter"/>
</dbReference>
<dbReference type="AlphaFoldDB" id="A0A2D0NDS8"/>
<name>A0A2D0NDS8_FLAN2</name>
<dbReference type="Pfam" id="PF01814">
    <property type="entry name" value="Hemerythrin"/>
    <property type="match status" value="1"/>
</dbReference>
<accession>A0A2D0NDS8</accession>
<dbReference type="InterPro" id="IPR012312">
    <property type="entry name" value="Hemerythrin-like"/>
</dbReference>
<sequence>MSTCQPFSIMRLTHEAIRAGLNRLEALNETLSPATAPQLKSVFGEVKRVIELHADQEDNAFYPPLEAKRPNITHAFTEEHEAEHRAFDRLSQQMEALPNGNGDLNEIQTSMRDWIQQHRDHLVHEEEILMEILPKTFTYVESVAVVRGILQYDLQEYEQFQLPWVFNRLKGPQRKVYLGMLKGCSPKDKFPDFVARVRPYLNPEEIQTFEQEELLV</sequence>
<dbReference type="PANTHER" id="PTHR39966">
    <property type="entry name" value="BLL2471 PROTEIN-RELATED"/>
    <property type="match status" value="1"/>
</dbReference>
<proteinExistence type="predicted"/>
<keyword evidence="3" id="KW-1185">Reference proteome</keyword>
<evidence type="ECO:0000313" key="3">
    <source>
        <dbReference type="Proteomes" id="UP000223913"/>
    </source>
</evidence>
<dbReference type="EMBL" id="PDUD01000017">
    <property type="protein sequence ID" value="PHN06674.1"/>
    <property type="molecule type" value="Genomic_DNA"/>
</dbReference>
<dbReference type="RefSeq" id="WP_099149930.1">
    <property type="nucleotide sequence ID" value="NZ_PDUD01000017.1"/>
</dbReference>
<evidence type="ECO:0000313" key="2">
    <source>
        <dbReference type="EMBL" id="PHN06674.1"/>
    </source>
</evidence>
<comment type="caution">
    <text evidence="2">The sequence shown here is derived from an EMBL/GenBank/DDBJ whole genome shotgun (WGS) entry which is preliminary data.</text>
</comment>